<sequence length="132" mass="13888">MPLGGKALKRREQAKDAKNGVVRDELALRKAANAKADVHCTVCAVAFKLTKRNVDQRAHVESKHPGKTFAECFPECVAHEKALAEGGGAASNKNPNKGGVGKTGGKKKNKDEDLSALLSEGLSVGGKKKGKK</sequence>
<evidence type="ECO:0000313" key="3">
    <source>
        <dbReference type="EMBL" id="CAE0707054.1"/>
    </source>
</evidence>
<dbReference type="SUPFAM" id="SSF118359">
    <property type="entry name" value="Expressed protein At2g23090/F21P24.15"/>
    <property type="match status" value="1"/>
</dbReference>
<dbReference type="OrthoDB" id="370932at2759"/>
<dbReference type="EMBL" id="CAKKNE010000006">
    <property type="protein sequence ID" value="CAH0378838.1"/>
    <property type="molecule type" value="Genomic_DNA"/>
</dbReference>
<feature type="domain" description="At2g23090-like zinc-binding" evidence="2">
    <location>
        <begin position="40"/>
        <end position="75"/>
    </location>
</feature>
<dbReference type="Gene3D" id="4.10.1050.10">
    <property type="entry name" value="At2g23090-like"/>
    <property type="match status" value="1"/>
</dbReference>
<proteinExistence type="predicted"/>
<evidence type="ECO:0000256" key="1">
    <source>
        <dbReference type="SAM" id="MobiDB-lite"/>
    </source>
</evidence>
<dbReference type="InterPro" id="IPR039438">
    <property type="entry name" value="At2g23090-like_Znf"/>
</dbReference>
<name>A0A7S4A8E1_9STRA</name>
<protein>
    <recommendedName>
        <fullName evidence="2">At2g23090-like zinc-binding domain-containing protein</fullName>
    </recommendedName>
</protein>
<dbReference type="Proteomes" id="UP000789595">
    <property type="component" value="Unassembled WGS sequence"/>
</dbReference>
<evidence type="ECO:0000259" key="2">
    <source>
        <dbReference type="Pfam" id="PF12907"/>
    </source>
</evidence>
<accession>A0A7S4A8E1</accession>
<reference evidence="3" key="1">
    <citation type="submission" date="2021-01" db="EMBL/GenBank/DDBJ databases">
        <authorList>
            <person name="Corre E."/>
            <person name="Pelletier E."/>
            <person name="Niang G."/>
            <person name="Scheremetjew M."/>
            <person name="Finn R."/>
            <person name="Kale V."/>
            <person name="Holt S."/>
            <person name="Cochrane G."/>
            <person name="Meng A."/>
            <person name="Brown T."/>
            <person name="Cohen L."/>
        </authorList>
    </citation>
    <scope>NUCLEOTIDE SEQUENCE</scope>
    <source>
        <strain evidence="3">CCMP1756</strain>
    </source>
</reference>
<gene>
    <name evidence="3" type="ORF">PCAL00307_LOCUS22505</name>
    <name evidence="4" type="ORF">PECAL_6P04350</name>
</gene>
<evidence type="ECO:0000313" key="4">
    <source>
        <dbReference type="EMBL" id="CAH0378838.1"/>
    </source>
</evidence>
<dbReference type="Pfam" id="PF12907">
    <property type="entry name" value="zf-met2"/>
    <property type="match status" value="1"/>
</dbReference>
<dbReference type="InterPro" id="IPR026939">
    <property type="entry name" value="ZNF706/At2g23090_sf"/>
</dbReference>
<organism evidence="3">
    <name type="scientific">Pelagomonas calceolata</name>
    <dbReference type="NCBI Taxonomy" id="35677"/>
    <lineage>
        <taxon>Eukaryota</taxon>
        <taxon>Sar</taxon>
        <taxon>Stramenopiles</taxon>
        <taxon>Ochrophyta</taxon>
        <taxon>Pelagophyceae</taxon>
        <taxon>Pelagomonadales</taxon>
        <taxon>Pelagomonadaceae</taxon>
        <taxon>Pelagomonas</taxon>
    </lineage>
</organism>
<feature type="region of interest" description="Disordered" evidence="1">
    <location>
        <begin position="84"/>
        <end position="132"/>
    </location>
</feature>
<evidence type="ECO:0000313" key="5">
    <source>
        <dbReference type="Proteomes" id="UP000789595"/>
    </source>
</evidence>
<reference evidence="4" key="2">
    <citation type="submission" date="2021-11" db="EMBL/GenBank/DDBJ databases">
        <authorList>
            <consortium name="Genoscope - CEA"/>
            <person name="William W."/>
        </authorList>
    </citation>
    <scope>NUCLEOTIDE SEQUENCE</scope>
</reference>
<dbReference type="AlphaFoldDB" id="A0A7S4A8E1"/>
<keyword evidence="5" id="KW-1185">Reference proteome</keyword>
<dbReference type="EMBL" id="HBIW01026081">
    <property type="protein sequence ID" value="CAE0707054.1"/>
    <property type="molecule type" value="Transcribed_RNA"/>
</dbReference>